<proteinExistence type="predicted"/>
<sequence>MLSKHVSVYSHTQEFSEDFVIDSELLMCHFCFHSVNWRIRTNIKTYIKTNGHKTKKNIAATKNQTRQPTLNFILNANESKKNIINNLICAFIKADIPLEKTKNLSVISLIKSHIEQLKNAINIEKSLTTLSQPMFDVFLKLNT</sequence>
<organism evidence="1 2">
    <name type="scientific">Cetraspora pellucida</name>
    <dbReference type="NCBI Taxonomy" id="1433469"/>
    <lineage>
        <taxon>Eukaryota</taxon>
        <taxon>Fungi</taxon>
        <taxon>Fungi incertae sedis</taxon>
        <taxon>Mucoromycota</taxon>
        <taxon>Glomeromycotina</taxon>
        <taxon>Glomeromycetes</taxon>
        <taxon>Diversisporales</taxon>
        <taxon>Gigasporaceae</taxon>
        <taxon>Cetraspora</taxon>
    </lineage>
</organism>
<dbReference type="OrthoDB" id="8192276at2759"/>
<dbReference type="EMBL" id="CAJVQA010000840">
    <property type="protein sequence ID" value="CAG8492485.1"/>
    <property type="molecule type" value="Genomic_DNA"/>
</dbReference>
<evidence type="ECO:0000313" key="2">
    <source>
        <dbReference type="Proteomes" id="UP000789759"/>
    </source>
</evidence>
<reference evidence="1" key="1">
    <citation type="submission" date="2021-06" db="EMBL/GenBank/DDBJ databases">
        <authorList>
            <person name="Kallberg Y."/>
            <person name="Tangrot J."/>
            <person name="Rosling A."/>
        </authorList>
    </citation>
    <scope>NUCLEOTIDE SEQUENCE</scope>
    <source>
        <strain evidence="1">FL966</strain>
    </source>
</reference>
<dbReference type="Proteomes" id="UP000789759">
    <property type="component" value="Unassembled WGS sequence"/>
</dbReference>
<keyword evidence="2" id="KW-1185">Reference proteome</keyword>
<comment type="caution">
    <text evidence="1">The sequence shown here is derived from an EMBL/GenBank/DDBJ whole genome shotgun (WGS) entry which is preliminary data.</text>
</comment>
<protein>
    <submittedName>
        <fullName evidence="1">4254_t:CDS:1</fullName>
    </submittedName>
</protein>
<dbReference type="AlphaFoldDB" id="A0A9N8WQH2"/>
<name>A0A9N8WQH2_9GLOM</name>
<gene>
    <name evidence="1" type="ORF">CPELLU_LOCUS2049</name>
</gene>
<accession>A0A9N8WQH2</accession>
<evidence type="ECO:0000313" key="1">
    <source>
        <dbReference type="EMBL" id="CAG8492485.1"/>
    </source>
</evidence>